<keyword evidence="2" id="KW-1185">Reference proteome</keyword>
<dbReference type="STRING" id="157733.AB986_15080"/>
<comment type="caution">
    <text evidence="1">The sequence shown here is derived from an EMBL/GenBank/DDBJ whole genome shotgun (WGS) entry which is preliminary data.</text>
</comment>
<dbReference type="PANTHER" id="PTHR47112:SF1">
    <property type="entry name" value="PX DOMAIN-CONTAINING PROTEIN"/>
    <property type="match status" value="1"/>
</dbReference>
<dbReference type="Pfam" id="PF05708">
    <property type="entry name" value="Peptidase_C92"/>
    <property type="match status" value="1"/>
</dbReference>
<accession>A0A0J6FS88</accession>
<evidence type="ECO:0000313" key="1">
    <source>
        <dbReference type="EMBL" id="KMM37192.1"/>
    </source>
</evidence>
<evidence type="ECO:0000313" key="2">
    <source>
        <dbReference type="Proteomes" id="UP000035996"/>
    </source>
</evidence>
<dbReference type="EMBL" id="LELK01000004">
    <property type="protein sequence ID" value="KMM37192.1"/>
    <property type="molecule type" value="Genomic_DNA"/>
</dbReference>
<gene>
    <name evidence="1" type="ORF">AB986_15080</name>
</gene>
<dbReference type="InterPro" id="IPR024453">
    <property type="entry name" value="Peptidase_C92"/>
</dbReference>
<dbReference type="Gene3D" id="3.90.1720.10">
    <property type="entry name" value="endopeptidase domain like (from Nostoc punctiforme)"/>
    <property type="match status" value="1"/>
</dbReference>
<evidence type="ECO:0008006" key="3">
    <source>
        <dbReference type="Google" id="ProtNLM"/>
    </source>
</evidence>
<organism evidence="1 2">
    <name type="scientific">Guptibacillus hwajinpoensis</name>
    <dbReference type="NCBI Taxonomy" id="208199"/>
    <lineage>
        <taxon>Bacteria</taxon>
        <taxon>Bacillati</taxon>
        <taxon>Bacillota</taxon>
        <taxon>Bacilli</taxon>
        <taxon>Bacillales</taxon>
        <taxon>Guptibacillaceae</taxon>
        <taxon>Guptibacillus</taxon>
    </lineage>
</organism>
<name>A0A0J6FS88_9BACL</name>
<dbReference type="SUPFAM" id="SSF54001">
    <property type="entry name" value="Cysteine proteinases"/>
    <property type="match status" value="1"/>
</dbReference>
<proteinExistence type="predicted"/>
<dbReference type="AlphaFoldDB" id="A0A0J6FS88"/>
<dbReference type="PANTHER" id="PTHR47112">
    <property type="entry name" value="PX DOMAIN-CONTAINING PROTEIN"/>
    <property type="match status" value="1"/>
</dbReference>
<sequence>MSTDRYTGLPIHNYQSVRGEIQTGDLLLCSGNYPVSKIIKKVSQSRFSHVALIFQWVDRMMILESVESYGVRIVPLSHYFTDYRNSDQPYKGNLFLARHSAVKNLGPIKMNAMLRRGADLTGQPYDIEEIVKILASVVIGDLTSIPNDKYICSEFIQECYKKAGIFFQDDGRGFIYPKHISKDPSVQPLYELIPE</sequence>
<dbReference type="RefSeq" id="WP_048312037.1">
    <property type="nucleotide sequence ID" value="NZ_CP119526.1"/>
</dbReference>
<dbReference type="Proteomes" id="UP000035996">
    <property type="component" value="Unassembled WGS sequence"/>
</dbReference>
<reference evidence="1" key="1">
    <citation type="submission" date="2015-06" db="EMBL/GenBank/DDBJ databases">
        <authorList>
            <person name="Liu B."/>
            <person name="Wang J."/>
            <person name="Zhu Y."/>
            <person name="Liu G."/>
            <person name="Chen Q."/>
            <person name="Zheng C."/>
            <person name="Che J."/>
            <person name="Ge C."/>
            <person name="Shi H."/>
            <person name="Pan Z."/>
            <person name="Liu X."/>
        </authorList>
    </citation>
    <scope>NUCLEOTIDE SEQUENCE [LARGE SCALE GENOMIC DNA]</scope>
    <source>
        <strain evidence="1">DSM 16346</strain>
    </source>
</reference>
<dbReference type="OrthoDB" id="2843884at2"/>
<protein>
    <recommendedName>
        <fullName evidence="3">Permuted papain-like amidase YaeF/Yiix C92 family enzyme</fullName>
    </recommendedName>
</protein>
<dbReference type="InterPro" id="IPR038765">
    <property type="entry name" value="Papain-like_cys_pep_sf"/>
</dbReference>